<name>A0A4R3TEP5_9FIRM</name>
<dbReference type="InterPro" id="IPR013785">
    <property type="entry name" value="Aldolase_TIM"/>
</dbReference>
<dbReference type="InterPro" id="IPR002932">
    <property type="entry name" value="Glu_synthdom"/>
</dbReference>
<evidence type="ECO:0000256" key="4">
    <source>
        <dbReference type="ARBA" id="ARBA00022982"/>
    </source>
</evidence>
<keyword evidence="3" id="KW-0479">Metal-binding</keyword>
<dbReference type="Gene3D" id="2.20.28.10">
    <property type="match status" value="1"/>
</dbReference>
<dbReference type="RefSeq" id="WP_132224300.1">
    <property type="nucleotide sequence ID" value="NZ_JANKBG010000005.1"/>
</dbReference>
<dbReference type="GO" id="GO:0005506">
    <property type="term" value="F:iron ion binding"/>
    <property type="evidence" value="ECO:0007669"/>
    <property type="project" value="InterPro"/>
</dbReference>
<keyword evidence="9" id="KW-1185">Reference proteome</keyword>
<sequence length="472" mass="51378">MSKYICEICGYVYDEAKEGTPWSKLPADWACPLCTAPYGCFKKVEDDAANEEDKVTGDEGGSLAIQEHARTRDDLESNMELIHEMAQGKGSRIEAMRTRKYVVGFDDILLLGGQLAHPPLPDKAEVSTTTIIGKKAKKPMVLEHAVLVSHMSFGALSKEAKTALAMGSAAVQTAQCSGEGGILPQERDHAYKYIFEYVPNKYSVTDENLKAADAIEIKIGQGSKPGMGGHLPKEKVTEEIATIRQKPLGHDIISPSRFEEITSKQALKALVDELRSRSEGRPIGIKIAAGRIEDDLSWIQYAAPDFITIDGRGGATGASPKYLKDNATVPTVYALARARAYMDAHDMPQELIMTGGFRTSGEMMKALAMGADAIAIASAAMMAIGCQQYRICHNGKCPMGIATQDPALRKRFDIEKGAKRLACYLDTLKEELKSFARVSGHDNIHDVTLADLCTTSEEIARYTGIAHCGFHE</sequence>
<dbReference type="EMBL" id="SMBP01000006">
    <property type="protein sequence ID" value="TCU60511.1"/>
    <property type="molecule type" value="Genomic_DNA"/>
</dbReference>
<evidence type="ECO:0000256" key="1">
    <source>
        <dbReference type="ARBA" id="ARBA00009716"/>
    </source>
</evidence>
<dbReference type="CDD" id="cd00730">
    <property type="entry name" value="rubredoxin"/>
    <property type="match status" value="1"/>
</dbReference>
<dbReference type="PANTHER" id="PTHR43819">
    <property type="entry name" value="ARCHAEAL-TYPE GLUTAMATE SYNTHASE [NADPH]"/>
    <property type="match status" value="1"/>
</dbReference>
<evidence type="ECO:0000313" key="9">
    <source>
        <dbReference type="Proteomes" id="UP000295773"/>
    </source>
</evidence>
<dbReference type="AlphaFoldDB" id="A0A4R3TEP5"/>
<evidence type="ECO:0000256" key="2">
    <source>
        <dbReference type="ARBA" id="ARBA00022448"/>
    </source>
</evidence>
<feature type="domain" description="Rubredoxin-like" evidence="7">
    <location>
        <begin position="1"/>
        <end position="44"/>
    </location>
</feature>
<keyword evidence="4" id="KW-0249">Electron transport</keyword>
<dbReference type="InterPro" id="IPR024188">
    <property type="entry name" value="GltB"/>
</dbReference>
<dbReference type="CDD" id="cd02808">
    <property type="entry name" value="GltS_FMN"/>
    <property type="match status" value="1"/>
</dbReference>
<evidence type="ECO:0000313" key="8">
    <source>
        <dbReference type="EMBL" id="TCU60511.1"/>
    </source>
</evidence>
<gene>
    <name evidence="8" type="ORF">EDD61_10619</name>
</gene>
<dbReference type="Gene3D" id="3.20.20.70">
    <property type="entry name" value="Aldolase class I"/>
    <property type="match status" value="1"/>
</dbReference>
<dbReference type="GO" id="GO:0015930">
    <property type="term" value="F:glutamate synthase activity"/>
    <property type="evidence" value="ECO:0007669"/>
    <property type="project" value="InterPro"/>
</dbReference>
<accession>A0A4R3TEP5</accession>
<comment type="caution">
    <text evidence="8">The sequence shown here is derived from an EMBL/GenBank/DDBJ whole genome shotgun (WGS) entry which is preliminary data.</text>
</comment>
<evidence type="ECO:0000259" key="7">
    <source>
        <dbReference type="PROSITE" id="PS50903"/>
    </source>
</evidence>
<dbReference type="GO" id="GO:0006537">
    <property type="term" value="P:glutamate biosynthetic process"/>
    <property type="evidence" value="ECO:0007669"/>
    <property type="project" value="InterPro"/>
</dbReference>
<evidence type="ECO:0000256" key="5">
    <source>
        <dbReference type="ARBA" id="ARBA00023004"/>
    </source>
</evidence>
<dbReference type="InterPro" id="IPR024935">
    <property type="entry name" value="Rubredoxin_dom"/>
</dbReference>
<dbReference type="Pfam" id="PF00301">
    <property type="entry name" value="Rubredoxin"/>
    <property type="match status" value="1"/>
</dbReference>
<reference evidence="8 9" key="1">
    <citation type="submission" date="2019-03" db="EMBL/GenBank/DDBJ databases">
        <title>Genomic Encyclopedia of Type Strains, Phase IV (KMG-IV): sequencing the most valuable type-strain genomes for metagenomic binning, comparative biology and taxonomic classification.</title>
        <authorList>
            <person name="Goeker M."/>
        </authorList>
    </citation>
    <scope>NUCLEOTIDE SEQUENCE [LARGE SCALE GENOMIC DNA]</scope>
    <source>
        <strain evidence="8 9">DSM 29481</strain>
    </source>
</reference>
<dbReference type="PANTHER" id="PTHR43819:SF1">
    <property type="entry name" value="ARCHAEAL-TYPE GLUTAMATE SYNTHASE [NADPH]"/>
    <property type="match status" value="1"/>
</dbReference>
<dbReference type="PROSITE" id="PS50903">
    <property type="entry name" value="RUBREDOXIN_LIKE"/>
    <property type="match status" value="1"/>
</dbReference>
<protein>
    <submittedName>
        <fullName evidence="8">Glutamate synthase domain-containing protein 2</fullName>
    </submittedName>
</protein>
<keyword evidence="5" id="KW-0408">Iron</keyword>
<keyword evidence="2" id="KW-0813">Transport</keyword>
<dbReference type="Pfam" id="PF01645">
    <property type="entry name" value="Glu_synthase"/>
    <property type="match status" value="1"/>
</dbReference>
<organism evidence="8 9">
    <name type="scientific">Longicatena caecimuris</name>
    <dbReference type="NCBI Taxonomy" id="1796635"/>
    <lineage>
        <taxon>Bacteria</taxon>
        <taxon>Bacillati</taxon>
        <taxon>Bacillota</taxon>
        <taxon>Erysipelotrichia</taxon>
        <taxon>Erysipelotrichales</taxon>
        <taxon>Erysipelotrichaceae</taxon>
        <taxon>Longicatena</taxon>
    </lineage>
</organism>
<proteinExistence type="inferred from homology"/>
<evidence type="ECO:0000256" key="6">
    <source>
        <dbReference type="PIRNR" id="PIRNR006429"/>
    </source>
</evidence>
<dbReference type="Proteomes" id="UP000295773">
    <property type="component" value="Unassembled WGS sequence"/>
</dbReference>
<evidence type="ECO:0000256" key="3">
    <source>
        <dbReference type="ARBA" id="ARBA00022723"/>
    </source>
</evidence>
<dbReference type="SUPFAM" id="SSF57802">
    <property type="entry name" value="Rubredoxin-like"/>
    <property type="match status" value="1"/>
</dbReference>
<dbReference type="SUPFAM" id="SSF51395">
    <property type="entry name" value="FMN-linked oxidoreductases"/>
    <property type="match status" value="1"/>
</dbReference>
<comment type="similarity">
    <text evidence="1 6">Belongs to the glutamate synthase family.</text>
</comment>
<dbReference type="PIRSF" id="PIRSF006429">
    <property type="entry name" value="GOGAT_lg_2"/>
    <property type="match status" value="1"/>
</dbReference>
<dbReference type="InterPro" id="IPR024934">
    <property type="entry name" value="Rubredoxin-like_dom"/>
</dbReference>